<dbReference type="RefSeq" id="WP_185243462.1">
    <property type="nucleotide sequence ID" value="NZ_AP023213.1"/>
</dbReference>
<dbReference type="Proteomes" id="UP000515472">
    <property type="component" value="Chromosome"/>
</dbReference>
<protein>
    <submittedName>
        <fullName evidence="1">Uncharacterized protein</fullName>
    </submittedName>
</protein>
<dbReference type="KEGG" id="gbn:GEOBRER4_35890"/>
<accession>A0A6S6M5Y4</accession>
<gene>
    <name evidence="1" type="ORF">GEOBRER4_n3733</name>
</gene>
<proteinExistence type="predicted"/>
<reference evidence="1 2" key="1">
    <citation type="submission" date="2020-06" db="EMBL/GenBank/DDBJ databases">
        <title>Interaction of electrochemicaly active bacteria, Geobacter bremensis R4 on different carbon anode.</title>
        <authorList>
            <person name="Meng L."/>
            <person name="Yoshida N."/>
        </authorList>
    </citation>
    <scope>NUCLEOTIDE SEQUENCE [LARGE SCALE GENOMIC DNA]</scope>
    <source>
        <strain evidence="1 2">R4</strain>
    </source>
</reference>
<sequence length="118" mass="13529">MTTDNEEVKATSIKFSRTMPDGSVHEIELPAPASIVMTRSISIESGNLASEEDVLALMFDMFNHSEVKFEYYSEYGKQQDKTLKEAIDREDIIQVKSECYYYKHPEDRKSFVHINPAG</sequence>
<organism evidence="1 2">
    <name type="scientific">Citrifermentans bremense</name>
    <dbReference type="NCBI Taxonomy" id="60035"/>
    <lineage>
        <taxon>Bacteria</taxon>
        <taxon>Pseudomonadati</taxon>
        <taxon>Thermodesulfobacteriota</taxon>
        <taxon>Desulfuromonadia</taxon>
        <taxon>Geobacterales</taxon>
        <taxon>Geobacteraceae</taxon>
        <taxon>Citrifermentans</taxon>
    </lineage>
</organism>
<dbReference type="EMBL" id="AP023213">
    <property type="protein sequence ID" value="BCG48839.1"/>
    <property type="molecule type" value="Genomic_DNA"/>
</dbReference>
<evidence type="ECO:0000313" key="1">
    <source>
        <dbReference type="EMBL" id="BCG48839.1"/>
    </source>
</evidence>
<evidence type="ECO:0000313" key="2">
    <source>
        <dbReference type="Proteomes" id="UP000515472"/>
    </source>
</evidence>
<dbReference type="AlphaFoldDB" id="A0A6S6M5Y4"/>
<name>A0A6S6M5Y4_9BACT</name>
<keyword evidence="2" id="KW-1185">Reference proteome</keyword>